<feature type="compositionally biased region" description="Acidic residues" evidence="1">
    <location>
        <begin position="566"/>
        <end position="577"/>
    </location>
</feature>
<dbReference type="OrthoDB" id="391988at2759"/>
<dbReference type="Pfam" id="PF01926">
    <property type="entry name" value="MMR_HSR1"/>
    <property type="match status" value="1"/>
</dbReference>
<reference evidence="3" key="1">
    <citation type="journal article" date="2020" name="New Phytol.">
        <title>Comparative genomics reveals dynamic genome evolution in host specialist ectomycorrhizal fungi.</title>
        <authorList>
            <person name="Lofgren L.A."/>
            <person name="Nguyen N.H."/>
            <person name="Vilgalys R."/>
            <person name="Ruytinx J."/>
            <person name="Liao H.L."/>
            <person name="Branco S."/>
            <person name="Kuo A."/>
            <person name="LaButti K."/>
            <person name="Lipzen A."/>
            <person name="Andreopoulos W."/>
            <person name="Pangilinan J."/>
            <person name="Riley R."/>
            <person name="Hundley H."/>
            <person name="Na H."/>
            <person name="Barry K."/>
            <person name="Grigoriev I.V."/>
            <person name="Stajich J.E."/>
            <person name="Kennedy P.G."/>
        </authorList>
    </citation>
    <scope>NUCLEOTIDE SEQUENCE</scope>
    <source>
        <strain evidence="3">DOB743</strain>
    </source>
</reference>
<dbReference type="CDD" id="cd00882">
    <property type="entry name" value="Ras_like_GTPase"/>
    <property type="match status" value="1"/>
</dbReference>
<organism evidence="3 4">
    <name type="scientific">Suillus placidus</name>
    <dbReference type="NCBI Taxonomy" id="48579"/>
    <lineage>
        <taxon>Eukaryota</taxon>
        <taxon>Fungi</taxon>
        <taxon>Dikarya</taxon>
        <taxon>Basidiomycota</taxon>
        <taxon>Agaricomycotina</taxon>
        <taxon>Agaricomycetes</taxon>
        <taxon>Agaricomycetidae</taxon>
        <taxon>Boletales</taxon>
        <taxon>Suillineae</taxon>
        <taxon>Suillaceae</taxon>
        <taxon>Suillus</taxon>
    </lineage>
</organism>
<evidence type="ECO:0000313" key="4">
    <source>
        <dbReference type="Proteomes" id="UP000714275"/>
    </source>
</evidence>
<feature type="domain" description="G" evidence="2">
    <location>
        <begin position="97"/>
        <end position="172"/>
    </location>
</feature>
<dbReference type="InterPro" id="IPR027417">
    <property type="entry name" value="P-loop_NTPase"/>
</dbReference>
<name>A0A9P6ZWB0_9AGAM</name>
<proteinExistence type="predicted"/>
<comment type="caution">
    <text evidence="3">The sequence shown here is derived from an EMBL/GenBank/DDBJ whole genome shotgun (WGS) entry which is preliminary data.</text>
</comment>
<gene>
    <name evidence="3" type="ORF">EV702DRAFT_1027256</name>
</gene>
<sequence>MKLSHGNTFSLHVRYKQWHGMKTKHEDIVFEPEDMFRKCSVGDRQKYNKVHKNITVVVELSGNPTAKHAKQLVSPSDETLELRPTTDEMFRKCPQFRILVIGKVGVGKTSLINCAFGVQNAIPAHDMPGEATIDVPLFSPQNNRFVLHDSNGFEPGEKGNLKIVRDFIDRRRAMPDLKDQLHAVWLCFQIPRAGGRLLETGVEQFLTSKLKGELGNVPIVIVFTKYDLLLERVERTLDESAIKSLSKAAIQELTENSAKDKLQEICIAPLETLGSDIPHVTVSTNGNHEETLARLIQTTEELVYKHFGTDVSVMTSVAQRVDPGLNIKASIEVGKKKYWNALASGGSFKNRSMRDCLHVLHTDIVNVWNFQDTHGYLRSPEFRTLMTNMVDELDVGPTADPNKNLAFGLSIVGTVAGIVSALAGPAAPIVAPIMASVVIAKWAYDVYQQSRVSLQRFMKYIIDLTLVLQTLYIVLQTPDLVSENREKPGKKELSRRAIKLAVKSYHESPMSGEVHNRIQEYDRDLTFRERADRDSLDQLVQLLQSYNISAEEMPDLRGKIPTVDLSSDEPWDTVEKP</sequence>
<dbReference type="AlphaFoldDB" id="A0A9P6ZWB0"/>
<accession>A0A9P6ZWB0</accession>
<dbReference type="Gene3D" id="3.40.50.300">
    <property type="entry name" value="P-loop containing nucleotide triphosphate hydrolases"/>
    <property type="match status" value="1"/>
</dbReference>
<feature type="region of interest" description="Disordered" evidence="1">
    <location>
        <begin position="557"/>
        <end position="577"/>
    </location>
</feature>
<dbReference type="Proteomes" id="UP000714275">
    <property type="component" value="Unassembled WGS sequence"/>
</dbReference>
<dbReference type="EMBL" id="JABBWD010000018">
    <property type="protein sequence ID" value="KAG1777955.1"/>
    <property type="molecule type" value="Genomic_DNA"/>
</dbReference>
<protein>
    <recommendedName>
        <fullName evidence="2">G domain-containing protein</fullName>
    </recommendedName>
</protein>
<dbReference type="InterPro" id="IPR006073">
    <property type="entry name" value="GTP-bd"/>
</dbReference>
<keyword evidence="4" id="KW-1185">Reference proteome</keyword>
<evidence type="ECO:0000259" key="2">
    <source>
        <dbReference type="Pfam" id="PF01926"/>
    </source>
</evidence>
<evidence type="ECO:0000313" key="3">
    <source>
        <dbReference type="EMBL" id="KAG1777955.1"/>
    </source>
</evidence>
<dbReference type="SUPFAM" id="SSF52540">
    <property type="entry name" value="P-loop containing nucleoside triphosphate hydrolases"/>
    <property type="match status" value="1"/>
</dbReference>
<dbReference type="GO" id="GO:0005525">
    <property type="term" value="F:GTP binding"/>
    <property type="evidence" value="ECO:0007669"/>
    <property type="project" value="InterPro"/>
</dbReference>
<evidence type="ECO:0000256" key="1">
    <source>
        <dbReference type="SAM" id="MobiDB-lite"/>
    </source>
</evidence>